<feature type="transmembrane region" description="Helical" evidence="6">
    <location>
        <begin position="141"/>
        <end position="163"/>
    </location>
</feature>
<evidence type="ECO:0000256" key="3">
    <source>
        <dbReference type="ARBA" id="ARBA00022989"/>
    </source>
</evidence>
<accession>A0A543KLS3</accession>
<comment type="subcellular location">
    <subcellularLocation>
        <location evidence="6">Cell membrane</location>
        <topology evidence="6">Multi-pass membrane protein</topology>
    </subcellularLocation>
    <subcellularLocation>
        <location evidence="1">Membrane</location>
        <topology evidence="1">Multi-pass membrane protein</topology>
    </subcellularLocation>
</comment>
<dbReference type="PROSITE" id="PS51012">
    <property type="entry name" value="ABC_TM2"/>
    <property type="match status" value="1"/>
</dbReference>
<keyword evidence="5" id="KW-0046">Antibiotic resistance</keyword>
<dbReference type="InterPro" id="IPR013525">
    <property type="entry name" value="ABC2_TM"/>
</dbReference>
<evidence type="ECO:0000313" key="9">
    <source>
        <dbReference type="Proteomes" id="UP000315133"/>
    </source>
</evidence>
<evidence type="ECO:0000256" key="5">
    <source>
        <dbReference type="ARBA" id="ARBA00023251"/>
    </source>
</evidence>
<evidence type="ECO:0000256" key="6">
    <source>
        <dbReference type="RuleBase" id="RU361157"/>
    </source>
</evidence>
<dbReference type="PRINTS" id="PR00164">
    <property type="entry name" value="ABC2TRNSPORT"/>
</dbReference>
<dbReference type="GO" id="GO:0043190">
    <property type="term" value="C:ATP-binding cassette (ABC) transporter complex"/>
    <property type="evidence" value="ECO:0007669"/>
    <property type="project" value="InterPro"/>
</dbReference>
<organism evidence="8 9">
    <name type="scientific">Ornithinimicrobium humiphilum</name>
    <dbReference type="NCBI Taxonomy" id="125288"/>
    <lineage>
        <taxon>Bacteria</taxon>
        <taxon>Bacillati</taxon>
        <taxon>Actinomycetota</taxon>
        <taxon>Actinomycetes</taxon>
        <taxon>Micrococcales</taxon>
        <taxon>Ornithinimicrobiaceae</taxon>
        <taxon>Ornithinimicrobium</taxon>
    </lineage>
</organism>
<feature type="transmembrane region" description="Helical" evidence="6">
    <location>
        <begin position="88"/>
        <end position="111"/>
    </location>
</feature>
<dbReference type="PIRSF" id="PIRSF006648">
    <property type="entry name" value="DrrB"/>
    <property type="match status" value="1"/>
</dbReference>
<dbReference type="PANTHER" id="PTHR43229">
    <property type="entry name" value="NODULATION PROTEIN J"/>
    <property type="match status" value="1"/>
</dbReference>
<dbReference type="InterPro" id="IPR051784">
    <property type="entry name" value="Nod_factor_ABC_transporter"/>
</dbReference>
<feature type="transmembrane region" description="Helical" evidence="6">
    <location>
        <begin position="169"/>
        <end position="192"/>
    </location>
</feature>
<protein>
    <recommendedName>
        <fullName evidence="6">Transport permease protein</fullName>
    </recommendedName>
</protein>
<dbReference type="PANTHER" id="PTHR43229:SF2">
    <property type="entry name" value="NODULATION PROTEIN J"/>
    <property type="match status" value="1"/>
</dbReference>
<dbReference type="InterPro" id="IPR000412">
    <property type="entry name" value="ABC_2_transport"/>
</dbReference>
<dbReference type="Proteomes" id="UP000315133">
    <property type="component" value="Unassembled WGS sequence"/>
</dbReference>
<feature type="transmembrane region" description="Helical" evidence="6">
    <location>
        <begin position="258"/>
        <end position="282"/>
    </location>
</feature>
<keyword evidence="4 6" id="KW-0472">Membrane</keyword>
<reference evidence="8 9" key="1">
    <citation type="submission" date="2019-06" db="EMBL/GenBank/DDBJ databases">
        <title>Sequencing the genomes of 1000 actinobacteria strains.</title>
        <authorList>
            <person name="Klenk H.-P."/>
        </authorList>
    </citation>
    <scope>NUCLEOTIDE SEQUENCE [LARGE SCALE GENOMIC DNA]</scope>
    <source>
        <strain evidence="8 9">DSM 12362</strain>
    </source>
</reference>
<keyword evidence="2 6" id="KW-0812">Transmembrane</keyword>
<proteinExistence type="inferred from homology"/>
<name>A0A543KLS3_9MICO</name>
<dbReference type="InterPro" id="IPR047817">
    <property type="entry name" value="ABC2_TM_bact-type"/>
</dbReference>
<keyword evidence="6" id="KW-0813">Transport</keyword>
<feature type="transmembrane region" description="Helical" evidence="6">
    <location>
        <begin position="53"/>
        <end position="76"/>
    </location>
</feature>
<dbReference type="Pfam" id="PF01061">
    <property type="entry name" value="ABC2_membrane"/>
    <property type="match status" value="1"/>
</dbReference>
<dbReference type="GO" id="GO:0046677">
    <property type="term" value="P:response to antibiotic"/>
    <property type="evidence" value="ECO:0007669"/>
    <property type="project" value="UniProtKB-KW"/>
</dbReference>
<evidence type="ECO:0000256" key="2">
    <source>
        <dbReference type="ARBA" id="ARBA00022692"/>
    </source>
</evidence>
<evidence type="ECO:0000259" key="7">
    <source>
        <dbReference type="PROSITE" id="PS51012"/>
    </source>
</evidence>
<gene>
    <name evidence="8" type="ORF">FB476_0880</name>
</gene>
<comment type="caution">
    <text evidence="8">The sequence shown here is derived from an EMBL/GenBank/DDBJ whole genome shotgun (WGS) entry which is preliminary data.</text>
</comment>
<feature type="transmembrane region" description="Helical" evidence="6">
    <location>
        <begin position="204"/>
        <end position="225"/>
    </location>
</feature>
<evidence type="ECO:0000256" key="4">
    <source>
        <dbReference type="ARBA" id="ARBA00023136"/>
    </source>
</evidence>
<keyword evidence="9" id="KW-1185">Reference proteome</keyword>
<feature type="domain" description="ABC transmembrane type-2" evidence="7">
    <location>
        <begin position="52"/>
        <end position="285"/>
    </location>
</feature>
<evidence type="ECO:0000313" key="8">
    <source>
        <dbReference type="EMBL" id="TQM96027.1"/>
    </source>
</evidence>
<sequence length="288" mass="31570">MTEHVRTELDPAALAYSGRAPGHTVMAARARARGTWFYAETVLRGMRAYFWPIMLYAVGQPLLYMVAMGIGLGTLVSSGVGSVDGVDYLTFVAPALLVSTVVMSVSGEMTYPVMQGFKWQRLYYGPVSTPVSPGQIALGHLLAVVIRFLVQSTIFWLIMLAFGAAPSGWSWLVVPIGVLTATAFGAPLQAYASTLTDEGFQFSFIQRFVVMPMFLFAGTFFPLSAMPTYLHWIGWISPVWHGTELARLASYGAPMSPLMLVVHLAFLLACTVTGMLLAVRFYTRRLRS</sequence>
<dbReference type="GO" id="GO:0140359">
    <property type="term" value="F:ABC-type transporter activity"/>
    <property type="evidence" value="ECO:0007669"/>
    <property type="project" value="InterPro"/>
</dbReference>
<dbReference type="AlphaFoldDB" id="A0A543KLS3"/>
<dbReference type="EMBL" id="VFPU01000001">
    <property type="protein sequence ID" value="TQM96027.1"/>
    <property type="molecule type" value="Genomic_DNA"/>
</dbReference>
<comment type="similarity">
    <text evidence="6">Belongs to the ABC-2 integral membrane protein family.</text>
</comment>
<keyword evidence="6" id="KW-1003">Cell membrane</keyword>
<dbReference type="RefSeq" id="WP_238329543.1">
    <property type="nucleotide sequence ID" value="NZ_BAAAIL010000003.1"/>
</dbReference>
<evidence type="ECO:0000256" key="1">
    <source>
        <dbReference type="ARBA" id="ARBA00004141"/>
    </source>
</evidence>
<keyword evidence="3 6" id="KW-1133">Transmembrane helix</keyword>